<evidence type="ECO:0000259" key="3">
    <source>
        <dbReference type="PROSITE" id="PS51186"/>
    </source>
</evidence>
<dbReference type="GO" id="GO:0016747">
    <property type="term" value="F:acyltransferase activity, transferring groups other than amino-acyl groups"/>
    <property type="evidence" value="ECO:0007669"/>
    <property type="project" value="InterPro"/>
</dbReference>
<name>A0A937K3L5_9CLOT</name>
<keyword evidence="2" id="KW-0012">Acyltransferase</keyword>
<dbReference type="AlphaFoldDB" id="A0A937K3L5"/>
<sequence>MEVKIRNMVKQDWEGVARIYQQGMDTNISTFQTECPSYDEWDKGHVKSCRLVALEGEKVIGWAALSAVSSRCVYAGVGELSIYIDNNYKGKGVGSKLLSSLIVESEDHEYWTIQSGIMEENEASINLHKKCGFREVGYREKVGKDRNGKWRNTIMMERRSALEKYN</sequence>
<gene>
    <name evidence="4" type="ORF">JK634_08050</name>
</gene>
<dbReference type="Gene3D" id="3.40.630.30">
    <property type="match status" value="1"/>
</dbReference>
<organism evidence="4 5">
    <name type="scientific">Clostridium paridis</name>
    <dbReference type="NCBI Taxonomy" id="2803863"/>
    <lineage>
        <taxon>Bacteria</taxon>
        <taxon>Bacillati</taxon>
        <taxon>Bacillota</taxon>
        <taxon>Clostridia</taxon>
        <taxon>Eubacteriales</taxon>
        <taxon>Clostridiaceae</taxon>
        <taxon>Clostridium</taxon>
    </lineage>
</organism>
<comment type="caution">
    <text evidence="4">The sequence shown here is derived from an EMBL/GenBank/DDBJ whole genome shotgun (WGS) entry which is preliminary data.</text>
</comment>
<dbReference type="InterPro" id="IPR000182">
    <property type="entry name" value="GNAT_dom"/>
</dbReference>
<dbReference type="PROSITE" id="PS51186">
    <property type="entry name" value="GNAT"/>
    <property type="match status" value="1"/>
</dbReference>
<proteinExistence type="predicted"/>
<dbReference type="CDD" id="cd04301">
    <property type="entry name" value="NAT_SF"/>
    <property type="match status" value="1"/>
</dbReference>
<dbReference type="RefSeq" id="WP_202767138.1">
    <property type="nucleotide sequence ID" value="NZ_JAESWA010000022.1"/>
</dbReference>
<accession>A0A937K3L5</accession>
<dbReference type="PANTHER" id="PTHR43072:SF23">
    <property type="entry name" value="UPF0039 PROTEIN C11D3.02C"/>
    <property type="match status" value="1"/>
</dbReference>
<evidence type="ECO:0000313" key="4">
    <source>
        <dbReference type="EMBL" id="MBL4931752.1"/>
    </source>
</evidence>
<reference evidence="4" key="1">
    <citation type="submission" date="2021-01" db="EMBL/GenBank/DDBJ databases">
        <title>Genome public.</title>
        <authorList>
            <person name="Liu C."/>
            <person name="Sun Q."/>
        </authorList>
    </citation>
    <scope>NUCLEOTIDE SEQUENCE</scope>
    <source>
        <strain evidence="4">YIM B02565</strain>
    </source>
</reference>
<keyword evidence="1" id="KW-0808">Transferase</keyword>
<evidence type="ECO:0000256" key="1">
    <source>
        <dbReference type="ARBA" id="ARBA00022679"/>
    </source>
</evidence>
<feature type="domain" description="N-acetyltransferase" evidence="3">
    <location>
        <begin position="3"/>
        <end position="157"/>
    </location>
</feature>
<dbReference type="EMBL" id="JAESWA010000022">
    <property type="protein sequence ID" value="MBL4931752.1"/>
    <property type="molecule type" value="Genomic_DNA"/>
</dbReference>
<dbReference type="SUPFAM" id="SSF55729">
    <property type="entry name" value="Acyl-CoA N-acyltransferases (Nat)"/>
    <property type="match status" value="1"/>
</dbReference>
<evidence type="ECO:0000256" key="2">
    <source>
        <dbReference type="ARBA" id="ARBA00023315"/>
    </source>
</evidence>
<protein>
    <submittedName>
        <fullName evidence="4">N-acetyltransferase</fullName>
    </submittedName>
</protein>
<dbReference type="PANTHER" id="PTHR43072">
    <property type="entry name" value="N-ACETYLTRANSFERASE"/>
    <property type="match status" value="1"/>
</dbReference>
<dbReference type="Pfam" id="PF00583">
    <property type="entry name" value="Acetyltransf_1"/>
    <property type="match status" value="1"/>
</dbReference>
<keyword evidence="5" id="KW-1185">Reference proteome</keyword>
<dbReference type="InterPro" id="IPR016181">
    <property type="entry name" value="Acyl_CoA_acyltransferase"/>
</dbReference>
<dbReference type="Proteomes" id="UP000623681">
    <property type="component" value="Unassembled WGS sequence"/>
</dbReference>
<evidence type="ECO:0000313" key="5">
    <source>
        <dbReference type="Proteomes" id="UP000623681"/>
    </source>
</evidence>